<keyword evidence="3" id="KW-1185">Reference proteome</keyword>
<feature type="compositionally biased region" description="Acidic residues" evidence="1">
    <location>
        <begin position="131"/>
        <end position="142"/>
    </location>
</feature>
<feature type="compositionally biased region" description="Basic and acidic residues" evidence="1">
    <location>
        <begin position="305"/>
        <end position="318"/>
    </location>
</feature>
<gene>
    <name evidence="2" type="ORF">SCAR479_08661</name>
</gene>
<feature type="compositionally biased region" description="Polar residues" evidence="1">
    <location>
        <begin position="321"/>
        <end position="334"/>
    </location>
</feature>
<dbReference type="EMBL" id="JARVKM010000040">
    <property type="protein sequence ID" value="KAK9774576.1"/>
    <property type="molecule type" value="Genomic_DNA"/>
</dbReference>
<organism evidence="2 3">
    <name type="scientific">Seiridium cardinale</name>
    <dbReference type="NCBI Taxonomy" id="138064"/>
    <lineage>
        <taxon>Eukaryota</taxon>
        <taxon>Fungi</taxon>
        <taxon>Dikarya</taxon>
        <taxon>Ascomycota</taxon>
        <taxon>Pezizomycotina</taxon>
        <taxon>Sordariomycetes</taxon>
        <taxon>Xylariomycetidae</taxon>
        <taxon>Amphisphaeriales</taxon>
        <taxon>Sporocadaceae</taxon>
        <taxon>Seiridium</taxon>
    </lineage>
</organism>
<comment type="caution">
    <text evidence="2">The sequence shown here is derived from an EMBL/GenBank/DDBJ whole genome shotgun (WGS) entry which is preliminary data.</text>
</comment>
<name>A0ABR2XLC8_9PEZI</name>
<evidence type="ECO:0000313" key="3">
    <source>
        <dbReference type="Proteomes" id="UP001465668"/>
    </source>
</evidence>
<feature type="region of interest" description="Disordered" evidence="1">
    <location>
        <begin position="85"/>
        <end position="251"/>
    </location>
</feature>
<sequence>MGYNLIWQWEKEVNSAQDQFELLAIYYSGQQDIEYKGTLNVVTDDDHKFSCSTSGTLSQVLVSNVEIKARRYGTDGEVEEKTLKSYAPQSLEASGKASAKNEDRLLDHNDNGVESNDEELRYQDEQISGEQQEDYAENDDSTELGKGEDSAAYDVSHNAEPDYQTTTQSEENTADDYDQAVVEDSLKPDYGNSFDNQEEIKDCNADYNEGAEEQTFQSDYDQEADNRHIEGETYVERPTEEPESTYDEGDNRYEDEIYEEKAEMEPQQLYEEDAEVPSSPVQDEFRQWQNYGSNYESQGDELDERDARNQYDISEHEGYTSFGSVSEEQDTVNGGSYGESW</sequence>
<feature type="compositionally biased region" description="Polar residues" evidence="1">
    <location>
        <begin position="287"/>
        <end position="297"/>
    </location>
</feature>
<feature type="compositionally biased region" description="Basic and acidic residues" evidence="1">
    <location>
        <begin position="224"/>
        <end position="240"/>
    </location>
</feature>
<feature type="region of interest" description="Disordered" evidence="1">
    <location>
        <begin position="263"/>
        <end position="341"/>
    </location>
</feature>
<evidence type="ECO:0000256" key="1">
    <source>
        <dbReference type="SAM" id="MobiDB-lite"/>
    </source>
</evidence>
<protein>
    <submittedName>
        <fullName evidence="2">Mannose-binding lectin</fullName>
    </submittedName>
</protein>
<accession>A0ABR2XLC8</accession>
<evidence type="ECO:0000313" key="2">
    <source>
        <dbReference type="EMBL" id="KAK9774576.1"/>
    </source>
</evidence>
<feature type="compositionally biased region" description="Basic and acidic residues" evidence="1">
    <location>
        <begin position="99"/>
        <end position="111"/>
    </location>
</feature>
<proteinExistence type="predicted"/>
<reference evidence="2 3" key="1">
    <citation type="submission" date="2024-02" db="EMBL/GenBank/DDBJ databases">
        <title>First draft genome assembly of two strains of Seiridium cardinale.</title>
        <authorList>
            <person name="Emiliani G."/>
            <person name="Scali E."/>
        </authorList>
    </citation>
    <scope>NUCLEOTIDE SEQUENCE [LARGE SCALE GENOMIC DNA]</scope>
    <source>
        <strain evidence="2 3">BM-138-000479</strain>
    </source>
</reference>
<dbReference type="Proteomes" id="UP001465668">
    <property type="component" value="Unassembled WGS sequence"/>
</dbReference>